<dbReference type="OrthoDB" id="5647347at2"/>
<proteinExistence type="predicted"/>
<dbReference type="KEGG" id="lha:LHA_2935"/>
<dbReference type="Proteomes" id="UP000032803">
    <property type="component" value="Chromosome I"/>
</dbReference>
<sequence>MLERYFRLFNKERYLKLLDNFKEQDIASFLKELRGKITTTLQSHFLSIQARPFFLKPNTEGEPFTNFDAEPRQIVQLKQLINALYHAQLAFEDLQSVNFRDGNKKIQDAKKLYYKTIEHGYKASYLLTHLDIDFNEIFKSEIQRALQLLAPVKAFADSYKDGAIEFTSAVKNYPIGYKAGLTGGIAIAQMKPNNDGNYDYDFLAHFGAVLPGYIQQLTAYLHRYGPQITTYQPTIDKAKLDELQEQAFKLLNSIENLQSDDLFISFKALNYIRIIREIINLSTSSLEQIGYANKSSQDIIRHNMRRLKYELLPELFSLADRLEDETLLSPGTLSRPLMTHIKPFYQLMCGYAAKVVDFAAEGEELQTIEDTHFVNLRLEKTRQRIATCRSNVKKLDSAQAAFNNFFAVIENHQYKSYSLLNLPREQKEILKLHYKFLLPYVKAIDPELSNLIIRDLLDNKVYTRKLTRPVRLFTGEAEAVAVASLLPLKAKLQTALTKELATNTLHIELNNDIIYSVENYDNVDIYPYKKKSELTSFNEAKILGINPASIDQQHLTFSRDPDNVWIINSEALTLEQTEALAHYYERKFLQLKETQTALINFLTFLSDVHQNPNKEVDKPKVKAQLRRWYSLFQPYLVENLPIAKKAREQDKAIIELLSDKFLLKDGLKPTTVIDCFTDENVTPILAHFECMLATAKERANLYTQLTVQKYENKVCAQELHPDTNISARANFVLKHTEYSKAIASYRESLFKLTHVFNKTLRGKLKPAAEGLPFPEVENAELVHFEAQQALGIKRIFNALFHIEKICRELESLDQKGSQSLYVYHLIQAKGHIDDILDHAKALANDPHFALIGAELKDQAIVIYNAFMKQKDTYVVGSEEVKLTEPRYQNKIVKYSGLWYSLRSFMLIPEHINAALYNQDLSDETKKQVNERTKLAALNIEGIIENSNSYFNLLLQTPTMYRLYKELKAKLEQFTQLSYEAAMDHLEELNNDLFVRILKETDEWEDRLGLEPGLLAKPMKAVLDEFHQGLIEPLNLDSQEHLSLLCTLAPLTHRVEAAKDRLKAATAKMLPLKNDPALTIDIDALTDDKFTPEKISLANKYALVRAFTQEVKLYLNFNSGLPPSILANEINKARLIKLYKALQPILLAERHKLGWVSQPVEPQFQGIEDFLQHHVPIPPSIGESPKQPEVDGEGFIKFTSDKFQPTDDNALEIELEDFSIESRRLKEIATSTRKEADAFKNIVGMAKTLLHHYEGEDNSIQFEIATLQGRIAYLENCKDEQHNQNEVIRENYTKRAFAREFNRLTSRYSLYHLREEYNTALGNFLSTKELQIIEEAKLAQDINAEIKRLLEAQVEEFERLNYSKYIQFEAVVSALEQFKAYLGKANREIGSAELIRNSDGKKRTLFYETAETLQLKTDLIDPLIKIASSKAPIERRLADIKAEVEKPSFIATMQKHRHYNTFSFAWIKQCIISLLSALNLYTPKYKTLLKNLENTVEQNSLISISSATNSSANRFGLFGTGTSNNIDRGYVLPQPIIPNHDEHQPPNPIPAFN</sequence>
<gene>
    <name evidence="1" type="ORF">LHA_2935</name>
</gene>
<dbReference type="EMBL" id="LN681225">
    <property type="protein sequence ID" value="CEK11927.1"/>
    <property type="molecule type" value="Genomic_DNA"/>
</dbReference>
<evidence type="ECO:0000313" key="1">
    <source>
        <dbReference type="EMBL" id="CEK11927.1"/>
    </source>
</evidence>
<protein>
    <recommendedName>
        <fullName evidence="3">SdhA, substrate of the Dot/Icm system</fullName>
    </recommendedName>
</protein>
<evidence type="ECO:0008006" key="3">
    <source>
        <dbReference type="Google" id="ProtNLM"/>
    </source>
</evidence>
<name>A0A0A8UXQ9_LEGHA</name>
<dbReference type="PATRIC" id="fig|449.7.peg.1473"/>
<reference evidence="2" key="1">
    <citation type="submission" date="2014-09" db="EMBL/GenBank/DDBJ databases">
        <authorList>
            <person name="Gomez-Valero L."/>
        </authorList>
    </citation>
    <scope>NUCLEOTIDE SEQUENCE [LARGE SCALE GENOMIC DNA]</scope>
    <source>
        <strain evidence="2">ATCC35250</strain>
    </source>
</reference>
<dbReference type="STRING" id="449.LHA_2935"/>
<dbReference type="HOGENOM" id="CLU_246308_0_0_6"/>
<organism evidence="1 2">
    <name type="scientific">Legionella hackeliae</name>
    <dbReference type="NCBI Taxonomy" id="449"/>
    <lineage>
        <taxon>Bacteria</taxon>
        <taxon>Pseudomonadati</taxon>
        <taxon>Pseudomonadota</taxon>
        <taxon>Gammaproteobacteria</taxon>
        <taxon>Legionellales</taxon>
        <taxon>Legionellaceae</taxon>
        <taxon>Legionella</taxon>
    </lineage>
</organism>
<dbReference type="RefSeq" id="WP_045107026.1">
    <property type="nucleotide sequence ID" value="NZ_LN681225.1"/>
</dbReference>
<keyword evidence="2" id="KW-1185">Reference proteome</keyword>
<accession>A0A0A8UXQ9</accession>
<evidence type="ECO:0000313" key="2">
    <source>
        <dbReference type="Proteomes" id="UP000032803"/>
    </source>
</evidence>